<comment type="caution">
    <text evidence="1">The sequence shown here is derived from an EMBL/GenBank/DDBJ whole genome shotgun (WGS) entry which is preliminary data.</text>
</comment>
<accession>A0A0F9EJ59</accession>
<organism evidence="1">
    <name type="scientific">marine sediment metagenome</name>
    <dbReference type="NCBI Taxonomy" id="412755"/>
    <lineage>
        <taxon>unclassified sequences</taxon>
        <taxon>metagenomes</taxon>
        <taxon>ecological metagenomes</taxon>
    </lineage>
</organism>
<proteinExistence type="predicted"/>
<sequence>DTSPVAARYAVATGVMATESLRNGSTPQDVPPLAAELAAHFESAAF</sequence>
<dbReference type="AlphaFoldDB" id="A0A0F9EJ59"/>
<protein>
    <submittedName>
        <fullName evidence="1">Uncharacterized protein</fullName>
    </submittedName>
</protein>
<name>A0A0F9EJ59_9ZZZZ</name>
<gene>
    <name evidence="1" type="ORF">LCGC14_2146230</name>
</gene>
<evidence type="ECO:0000313" key="1">
    <source>
        <dbReference type="EMBL" id="KKL66311.1"/>
    </source>
</evidence>
<dbReference type="EMBL" id="LAZR01027248">
    <property type="protein sequence ID" value="KKL66311.1"/>
    <property type="molecule type" value="Genomic_DNA"/>
</dbReference>
<reference evidence="1" key="1">
    <citation type="journal article" date="2015" name="Nature">
        <title>Complex archaea that bridge the gap between prokaryotes and eukaryotes.</title>
        <authorList>
            <person name="Spang A."/>
            <person name="Saw J.H."/>
            <person name="Jorgensen S.L."/>
            <person name="Zaremba-Niedzwiedzka K."/>
            <person name="Martijn J."/>
            <person name="Lind A.E."/>
            <person name="van Eijk R."/>
            <person name="Schleper C."/>
            <person name="Guy L."/>
            <person name="Ettema T.J."/>
        </authorList>
    </citation>
    <scope>NUCLEOTIDE SEQUENCE</scope>
</reference>
<feature type="non-terminal residue" evidence="1">
    <location>
        <position position="1"/>
    </location>
</feature>